<reference evidence="3" key="1">
    <citation type="journal article" date="2010" name="Nat. Biotechnol.">
        <title>Draft genome sequence of the oilseed species Ricinus communis.</title>
        <authorList>
            <person name="Chan A.P."/>
            <person name="Crabtree J."/>
            <person name="Zhao Q."/>
            <person name="Lorenzi H."/>
            <person name="Orvis J."/>
            <person name="Puiu D."/>
            <person name="Melake-Berhan A."/>
            <person name="Jones K.M."/>
            <person name="Redman J."/>
            <person name="Chen G."/>
            <person name="Cahoon E.B."/>
            <person name="Gedil M."/>
            <person name="Stanke M."/>
            <person name="Haas B.J."/>
            <person name="Wortman J.R."/>
            <person name="Fraser-Liggett C.M."/>
            <person name="Ravel J."/>
            <person name="Rabinowicz P.D."/>
        </authorList>
    </citation>
    <scope>NUCLEOTIDE SEQUENCE [LARGE SCALE GENOMIC DNA]</scope>
    <source>
        <strain evidence="3">cv. Hale</strain>
    </source>
</reference>
<dbReference type="eggNOG" id="KOG1075">
    <property type="taxonomic scope" value="Eukaryota"/>
</dbReference>
<keyword evidence="3" id="KW-1185">Reference proteome</keyword>
<dbReference type="InterPro" id="IPR026960">
    <property type="entry name" value="RVT-Znf"/>
</dbReference>
<evidence type="ECO:0000313" key="2">
    <source>
        <dbReference type="EMBL" id="EEF51183.1"/>
    </source>
</evidence>
<dbReference type="InParanoid" id="B9RCB2"/>
<proteinExistence type="predicted"/>
<evidence type="ECO:0000259" key="1">
    <source>
        <dbReference type="Pfam" id="PF13966"/>
    </source>
</evidence>
<evidence type="ECO:0000313" key="3">
    <source>
        <dbReference type="Proteomes" id="UP000008311"/>
    </source>
</evidence>
<name>B9RCB2_RICCO</name>
<gene>
    <name evidence="2" type="ORF">RCOM_1686530</name>
</gene>
<dbReference type="AlphaFoldDB" id="B9RCB2"/>
<dbReference type="EMBL" id="EQ973774">
    <property type="protein sequence ID" value="EEF51183.1"/>
    <property type="molecule type" value="Genomic_DNA"/>
</dbReference>
<accession>B9RCB2</accession>
<sequence>MSFSNNVDDNRRRPLCNFLGVEGMGQLKIGVRWRVGNGRNISVWNDGWLPGTAPFMVGQGTGDLSRDALVRDLLLDGGRRWNNELIVEKFSRDDADSIMGIPLSINPGQDKLIWHYSSKVWSQIWRLAIPPKLKHFMWRFVRGILPTRELLFKRTGLGTNICERCGASDENADHIFVHFRWVRCIWFGSVLGLNTQGFENSSIVDWFLSMLNTMDEDGLSLANSNQLDKTLHCDSELEGSKGKWHIY</sequence>
<feature type="domain" description="Reverse transcriptase zinc-binding" evidence="1">
    <location>
        <begin position="118"/>
        <end position="186"/>
    </location>
</feature>
<dbReference type="Pfam" id="PF13966">
    <property type="entry name" value="zf-RVT"/>
    <property type="match status" value="1"/>
</dbReference>
<protein>
    <recommendedName>
        <fullName evidence="1">Reverse transcriptase zinc-binding domain-containing protein</fullName>
    </recommendedName>
</protein>
<dbReference type="Proteomes" id="UP000008311">
    <property type="component" value="Unassembled WGS sequence"/>
</dbReference>
<organism evidence="2 3">
    <name type="scientific">Ricinus communis</name>
    <name type="common">Castor bean</name>
    <dbReference type="NCBI Taxonomy" id="3988"/>
    <lineage>
        <taxon>Eukaryota</taxon>
        <taxon>Viridiplantae</taxon>
        <taxon>Streptophyta</taxon>
        <taxon>Embryophyta</taxon>
        <taxon>Tracheophyta</taxon>
        <taxon>Spermatophyta</taxon>
        <taxon>Magnoliopsida</taxon>
        <taxon>eudicotyledons</taxon>
        <taxon>Gunneridae</taxon>
        <taxon>Pentapetalae</taxon>
        <taxon>rosids</taxon>
        <taxon>fabids</taxon>
        <taxon>Malpighiales</taxon>
        <taxon>Euphorbiaceae</taxon>
        <taxon>Acalyphoideae</taxon>
        <taxon>Acalypheae</taxon>
        <taxon>Ricinus</taxon>
    </lineage>
</organism>